<dbReference type="EMBL" id="KV878135">
    <property type="protein sequence ID" value="OJJ06537.1"/>
    <property type="molecule type" value="Genomic_DNA"/>
</dbReference>
<evidence type="ECO:0000256" key="11">
    <source>
        <dbReference type="PROSITE-ProRule" id="PRU00261"/>
    </source>
</evidence>
<dbReference type="EC" id="3.2.1.14" evidence="3"/>
<evidence type="ECO:0000256" key="1">
    <source>
        <dbReference type="ARBA" id="ARBA00000822"/>
    </source>
</evidence>
<evidence type="ECO:0000313" key="18">
    <source>
        <dbReference type="Proteomes" id="UP000184073"/>
    </source>
</evidence>
<comment type="catalytic activity">
    <reaction evidence="1">
        <text>Random endo-hydrolysis of N-acetyl-beta-D-glucosaminide (1-&gt;4)-beta-linkages in chitin and chitodextrins.</text>
        <dbReference type="EC" id="3.2.1.14"/>
    </reaction>
</comment>
<dbReference type="SUPFAM" id="SSF57016">
    <property type="entry name" value="Plant lectins/antimicrobial peptides"/>
    <property type="match status" value="2"/>
</dbReference>
<sequence>MGNLRSPCTIFIVTSFLLIFALFPVATRCSGNIARSSHHERQSGLQGRSLDLFGSKLLAAADEGQKCDADTPCSNGACCGKTGVCGFGPTFCGDGCQSNCDAHAECGEFAADPGKECPLNVCCSEFGYCGTTEKFCNDKCQSNCGSPDVPPGGSSKSVRNKVIGYYESWAARRPCKKFSPSDIPVSGLTHVNFAFAFIEPDTYEIVPMDGETPASLFKQVTALKDRSLGGDLEVYIAIGGWTFSDNGTDTQPLFGEIAADEDKRQKFADNLVTFMTKYGFDGVDLDWEYPGAPDRGGKERDIKNFVSLMKTLRETFDGSPRGGYGLTFTIPSSYWYMQYFDVPGLLKYADWTNIMSYDLHGVWDANNEIGNIVHGHTNLTEIKLAADLLWRNKVPPGKVVLGTGFYGRTFQLSDKDCAKPGCKFEGPARAGDCTGEGGILGYFEIQEILKGDDKIKHIHDKENAVNYFTFDGDQWVSYDDRKTFKQKVDWANDVGLGGLMIWAVDMDDDSYTALSGLLDRDVGESVDLDGSLGNIGLVIDNWSSQNGQNCVMQGCGEKCMSSMTEAGRATDDCDDDEHRKICCPSSNIPSGCQWRGGDRGLTCKPECRPGELGLFQSEYGSFDCLYGEQQFCCTSDDYEDLVGSCEVTDCGTTSCPSGKTEISSFTDFGGDCEGPSPDKMKRSVCCDEDNQLDGCRWTKCHDYQCDADEVLVIKSKLSNIFCRAEESRLCCKVSDNSAFLPIAPEKIFPELPPDDYDYEVYDDAMDSSTDPHTSHESFGSVVLSGPPDVVSNLDKRDGSHMTFLSCDNIDEHGLQSTRVACMKDGEGSNCDDMLLNGVEGTIVKMPRGCGPGQYAVVRSLEVSGNQSIPSQVLQTRDSSRPVMDLVFDYDFGHVKRADDKVYVRIDYSNVYRYWYDIFAADPVKEKRATDRELLSRFYSSNEDDWKKKFEKLTEVPEDDLYYSEMSKSVENSLYGSGRSCDNSEQFLKLDIKGDAGAKVKYGFTMVGTLDPWDIQESYSFLGADFDVDLELSCTAGTGLSLSQTGRIVEELWQTPLRMQRLYHPGIVSIAPQFRVLASVETASEAGLVADFKTRFRGGSDGYMFTFFPEGGGERTGQSKSKTSSDDFEGDYKITQGSLTFTLEPRVDLDIQIGRYHDTSDSYASTIAKRGWEAESNLASTQLSTWIEMGLRLDAYKAIYQQSEGYAQAMNYGGEHELFTEDDESQYLIGDRPKAVQVAGPTRDLEVPDEPDFSGYPIFGGHDLLSCVDGLDDETGGIDEAVCVANIGAADPSLLEDGEEPSIPGSEMGDSNAENELDTRGNPRPYNVVDITGQVLFTIYCLAYPSIGRLPWSSGDPRMDISNPSGCTEVGVTDDGDSSVNYVTEHIFELQSLAQFLSFAIHGQLPDGQQTSRNTIPQRVAEQLQDDYRSWAGSNAPDGNAMDHMFNSIGSNNNKDAMIPCEEQLNAVKGRLWTGNNIISEDSWDREDLDDPENIHMALSWLRDAANIFAYLEADPVQDRFQETVNSIRSELEQFEDLYNAHHSSQIDLLGLWDEWVISYFQDMRDRAAAWARRRGDALEGEWQDVVRSARRQYDADPNPQNQLSLEAAEENLKVIRETIQNILDRITNTSFWNWLT</sequence>
<keyword evidence="14" id="KW-0732">Signal</keyword>
<feature type="disulfide bond" evidence="11">
    <location>
        <begin position="117"/>
        <end position="129"/>
    </location>
</feature>
<dbReference type="VEuPathDB" id="FungiDB:ASPVEDRAFT_87836"/>
<feature type="region of interest" description="Disordered" evidence="13">
    <location>
        <begin position="1292"/>
        <end position="1320"/>
    </location>
</feature>
<comment type="similarity">
    <text evidence="2">Belongs to the glycosyl hydrolase 18 family. Chitinase class V subfamily.</text>
</comment>
<feature type="disulfide bond" evidence="11">
    <location>
        <begin position="96"/>
        <end position="100"/>
    </location>
</feature>
<dbReference type="GO" id="GO:0008061">
    <property type="term" value="F:chitin binding"/>
    <property type="evidence" value="ECO:0007669"/>
    <property type="project" value="UniProtKB-UniRule"/>
</dbReference>
<dbReference type="PANTHER" id="PTHR11177">
    <property type="entry name" value="CHITINASE"/>
    <property type="match status" value="1"/>
</dbReference>
<keyword evidence="9 12" id="KW-0326">Glycosidase</keyword>
<dbReference type="InterPro" id="IPR001002">
    <property type="entry name" value="Chitin-bd_1"/>
</dbReference>
<dbReference type="InterPro" id="IPR036861">
    <property type="entry name" value="Endochitinase-like_sf"/>
</dbReference>
<feature type="signal peptide" evidence="14">
    <location>
        <begin position="1"/>
        <end position="29"/>
    </location>
</feature>
<keyword evidence="5 12" id="KW-0378">Hydrolase</keyword>
<dbReference type="CDD" id="cd00035">
    <property type="entry name" value="ChtBD1"/>
    <property type="match status" value="1"/>
</dbReference>
<feature type="disulfide bond" evidence="11">
    <location>
        <begin position="140"/>
        <end position="144"/>
    </location>
</feature>
<dbReference type="GO" id="GO:0006032">
    <property type="term" value="P:chitin catabolic process"/>
    <property type="evidence" value="ECO:0007669"/>
    <property type="project" value="UniProtKB-KW"/>
</dbReference>
<protein>
    <recommendedName>
        <fullName evidence="3">chitinase</fullName>
        <ecNumber evidence="3">3.2.1.14</ecNumber>
    </recommendedName>
</protein>
<dbReference type="Gene3D" id="3.30.60.10">
    <property type="entry name" value="Endochitinase-like"/>
    <property type="match status" value="2"/>
</dbReference>
<dbReference type="InterPro" id="IPR018371">
    <property type="entry name" value="Chitin-binding_1_CS"/>
</dbReference>
<keyword evidence="7" id="KW-0843">Virulence</keyword>
<comment type="caution">
    <text evidence="11">Lacks conserved residue(s) required for the propagation of feature annotation.</text>
</comment>
<keyword evidence="4 11" id="KW-0147">Chitin-binding</keyword>
<organism evidence="17 18">
    <name type="scientific">Aspergillus versicolor CBS 583.65</name>
    <dbReference type="NCBI Taxonomy" id="1036611"/>
    <lineage>
        <taxon>Eukaryota</taxon>
        <taxon>Fungi</taxon>
        <taxon>Dikarya</taxon>
        <taxon>Ascomycota</taxon>
        <taxon>Pezizomycotina</taxon>
        <taxon>Eurotiomycetes</taxon>
        <taxon>Eurotiomycetidae</taxon>
        <taxon>Eurotiales</taxon>
        <taxon>Aspergillaceae</taxon>
        <taxon>Aspergillus</taxon>
        <taxon>Aspergillus subgen. Nidulantes</taxon>
    </lineage>
</organism>
<keyword evidence="18" id="KW-1185">Reference proteome</keyword>
<dbReference type="RefSeq" id="XP_040672299.1">
    <property type="nucleotide sequence ID" value="XM_040818178.1"/>
</dbReference>
<dbReference type="STRING" id="1036611.A0A1L9PYE3"/>
<dbReference type="InterPro" id="IPR017853">
    <property type="entry name" value="GH"/>
</dbReference>
<feature type="disulfide bond" evidence="11">
    <location>
        <begin position="78"/>
        <end position="92"/>
    </location>
</feature>
<evidence type="ECO:0000256" key="7">
    <source>
        <dbReference type="ARBA" id="ARBA00023026"/>
    </source>
</evidence>
<dbReference type="InterPro" id="IPR011583">
    <property type="entry name" value="Chitinase_II/V-like_cat"/>
</dbReference>
<keyword evidence="11" id="KW-1015">Disulfide bond</keyword>
<feature type="disulfide bond" evidence="11">
    <location>
        <begin position="73"/>
        <end position="85"/>
    </location>
</feature>
<dbReference type="SUPFAM" id="SSF51445">
    <property type="entry name" value="(Trans)glycosidases"/>
    <property type="match status" value="1"/>
</dbReference>
<dbReference type="GeneID" id="63733689"/>
<keyword evidence="6" id="KW-0146">Chitin degradation</keyword>
<dbReference type="Gene3D" id="3.20.20.80">
    <property type="entry name" value="Glycosidases"/>
    <property type="match status" value="1"/>
</dbReference>
<dbReference type="PROSITE" id="PS50941">
    <property type="entry name" value="CHIT_BIND_I_2"/>
    <property type="match status" value="2"/>
</dbReference>
<dbReference type="PROSITE" id="PS00026">
    <property type="entry name" value="CHIT_BIND_I_1"/>
    <property type="match status" value="1"/>
</dbReference>
<feature type="chain" id="PRO_5012295864" description="chitinase" evidence="14">
    <location>
        <begin position="30"/>
        <end position="1636"/>
    </location>
</feature>
<feature type="domain" description="Chitin-binding type-1" evidence="15">
    <location>
        <begin position="103"/>
        <end position="146"/>
    </location>
</feature>
<accession>A0A1L9PYE3</accession>
<dbReference type="PROSITE" id="PS01095">
    <property type="entry name" value="GH18_1"/>
    <property type="match status" value="1"/>
</dbReference>
<dbReference type="Gene3D" id="3.10.50.10">
    <property type="match status" value="1"/>
</dbReference>
<dbReference type="InterPro" id="IPR050314">
    <property type="entry name" value="Glycosyl_Hydrlase_18"/>
</dbReference>
<dbReference type="InterPro" id="IPR001579">
    <property type="entry name" value="Glyco_hydro_18_chit_AS"/>
</dbReference>
<evidence type="ECO:0000256" key="14">
    <source>
        <dbReference type="SAM" id="SignalP"/>
    </source>
</evidence>
<dbReference type="GO" id="GO:0008843">
    <property type="term" value="F:endochitinase activity"/>
    <property type="evidence" value="ECO:0007669"/>
    <property type="project" value="UniProtKB-EC"/>
</dbReference>
<dbReference type="Pfam" id="PF00187">
    <property type="entry name" value="Chitin_bind_1"/>
    <property type="match status" value="1"/>
</dbReference>
<evidence type="ECO:0000256" key="2">
    <source>
        <dbReference type="ARBA" id="ARBA00008682"/>
    </source>
</evidence>
<evidence type="ECO:0000256" key="3">
    <source>
        <dbReference type="ARBA" id="ARBA00012729"/>
    </source>
</evidence>
<dbReference type="SMART" id="SM00636">
    <property type="entry name" value="Glyco_18"/>
    <property type="match status" value="1"/>
</dbReference>
<name>A0A1L9PYE3_ASPVE</name>
<dbReference type="OrthoDB" id="73875at2759"/>
<feature type="disulfide bond" evidence="11">
    <location>
        <begin position="122"/>
        <end position="136"/>
    </location>
</feature>
<keyword evidence="10" id="KW-0624">Polysaccharide degradation</keyword>
<reference evidence="18" key="1">
    <citation type="journal article" date="2017" name="Genome Biol.">
        <title>Comparative genomics reveals high biological diversity and specific adaptations in the industrially and medically important fungal genus Aspergillus.</title>
        <authorList>
            <person name="de Vries R.P."/>
            <person name="Riley R."/>
            <person name="Wiebenga A."/>
            <person name="Aguilar-Osorio G."/>
            <person name="Amillis S."/>
            <person name="Uchima C.A."/>
            <person name="Anderluh G."/>
            <person name="Asadollahi M."/>
            <person name="Askin M."/>
            <person name="Barry K."/>
            <person name="Battaglia E."/>
            <person name="Bayram O."/>
            <person name="Benocci T."/>
            <person name="Braus-Stromeyer S.A."/>
            <person name="Caldana C."/>
            <person name="Canovas D."/>
            <person name="Cerqueira G.C."/>
            <person name="Chen F."/>
            <person name="Chen W."/>
            <person name="Choi C."/>
            <person name="Clum A."/>
            <person name="Dos Santos R.A."/>
            <person name="Damasio A.R."/>
            <person name="Diallinas G."/>
            <person name="Emri T."/>
            <person name="Fekete E."/>
            <person name="Flipphi M."/>
            <person name="Freyberg S."/>
            <person name="Gallo A."/>
            <person name="Gournas C."/>
            <person name="Habgood R."/>
            <person name="Hainaut M."/>
            <person name="Harispe M.L."/>
            <person name="Henrissat B."/>
            <person name="Hilden K.S."/>
            <person name="Hope R."/>
            <person name="Hossain A."/>
            <person name="Karabika E."/>
            <person name="Karaffa L."/>
            <person name="Karanyi Z."/>
            <person name="Krasevec N."/>
            <person name="Kuo A."/>
            <person name="Kusch H."/>
            <person name="LaButti K."/>
            <person name="Lagendijk E.L."/>
            <person name="Lapidus A."/>
            <person name="Levasseur A."/>
            <person name="Lindquist E."/>
            <person name="Lipzen A."/>
            <person name="Logrieco A.F."/>
            <person name="MacCabe A."/>
            <person name="Maekelae M.R."/>
            <person name="Malavazi I."/>
            <person name="Melin P."/>
            <person name="Meyer V."/>
            <person name="Mielnichuk N."/>
            <person name="Miskei M."/>
            <person name="Molnar A.P."/>
            <person name="Mule G."/>
            <person name="Ngan C.Y."/>
            <person name="Orejas M."/>
            <person name="Orosz E."/>
            <person name="Ouedraogo J.P."/>
            <person name="Overkamp K.M."/>
            <person name="Park H.-S."/>
            <person name="Perrone G."/>
            <person name="Piumi F."/>
            <person name="Punt P.J."/>
            <person name="Ram A.F."/>
            <person name="Ramon A."/>
            <person name="Rauscher S."/>
            <person name="Record E."/>
            <person name="Riano-Pachon D.M."/>
            <person name="Robert V."/>
            <person name="Roehrig J."/>
            <person name="Ruller R."/>
            <person name="Salamov A."/>
            <person name="Salih N.S."/>
            <person name="Samson R.A."/>
            <person name="Sandor E."/>
            <person name="Sanguinetti M."/>
            <person name="Schuetze T."/>
            <person name="Sepcic K."/>
            <person name="Shelest E."/>
            <person name="Sherlock G."/>
            <person name="Sophianopoulou V."/>
            <person name="Squina F.M."/>
            <person name="Sun H."/>
            <person name="Susca A."/>
            <person name="Todd R.B."/>
            <person name="Tsang A."/>
            <person name="Unkles S.E."/>
            <person name="van de Wiele N."/>
            <person name="van Rossen-Uffink D."/>
            <person name="Oliveira J.V."/>
            <person name="Vesth T.C."/>
            <person name="Visser J."/>
            <person name="Yu J.-H."/>
            <person name="Zhou M."/>
            <person name="Andersen M.R."/>
            <person name="Archer D.B."/>
            <person name="Baker S.E."/>
            <person name="Benoit I."/>
            <person name="Brakhage A.A."/>
            <person name="Braus G.H."/>
            <person name="Fischer R."/>
            <person name="Frisvad J.C."/>
            <person name="Goldman G.H."/>
            <person name="Houbraken J."/>
            <person name="Oakley B."/>
            <person name="Pocsi I."/>
            <person name="Scazzocchio C."/>
            <person name="Seiboth B."/>
            <person name="vanKuyk P.A."/>
            <person name="Wortman J."/>
            <person name="Dyer P.S."/>
            <person name="Grigoriev I.V."/>
        </authorList>
    </citation>
    <scope>NUCLEOTIDE SEQUENCE [LARGE SCALE GENOMIC DNA]</scope>
    <source>
        <strain evidence="18">CBS 583.65</strain>
    </source>
</reference>
<feature type="domain" description="Chitin-binding type-1" evidence="15">
    <location>
        <begin position="64"/>
        <end position="102"/>
    </location>
</feature>
<evidence type="ECO:0000256" key="12">
    <source>
        <dbReference type="RuleBase" id="RU000489"/>
    </source>
</evidence>
<gene>
    <name evidence="17" type="ORF">ASPVEDRAFT_87836</name>
</gene>
<dbReference type="InterPro" id="IPR029070">
    <property type="entry name" value="Chitinase_insertion_sf"/>
</dbReference>
<evidence type="ECO:0000259" key="15">
    <source>
        <dbReference type="PROSITE" id="PS50941"/>
    </source>
</evidence>
<feature type="domain" description="GH18" evidence="16">
    <location>
        <begin position="160"/>
        <end position="524"/>
    </location>
</feature>
<dbReference type="GO" id="GO:0000272">
    <property type="term" value="P:polysaccharide catabolic process"/>
    <property type="evidence" value="ECO:0007669"/>
    <property type="project" value="UniProtKB-KW"/>
</dbReference>
<evidence type="ECO:0000256" key="6">
    <source>
        <dbReference type="ARBA" id="ARBA00023024"/>
    </source>
</evidence>
<evidence type="ECO:0000259" key="16">
    <source>
        <dbReference type="PROSITE" id="PS51910"/>
    </source>
</evidence>
<dbReference type="Pfam" id="PF00704">
    <property type="entry name" value="Glyco_hydro_18"/>
    <property type="match status" value="1"/>
</dbReference>
<proteinExistence type="inferred from homology"/>
<evidence type="ECO:0000256" key="5">
    <source>
        <dbReference type="ARBA" id="ARBA00022801"/>
    </source>
</evidence>
<evidence type="ECO:0000256" key="8">
    <source>
        <dbReference type="ARBA" id="ARBA00023277"/>
    </source>
</evidence>
<dbReference type="Proteomes" id="UP000184073">
    <property type="component" value="Unassembled WGS sequence"/>
</dbReference>
<keyword evidence="8" id="KW-0119">Carbohydrate metabolism</keyword>
<dbReference type="PROSITE" id="PS51910">
    <property type="entry name" value="GH18_2"/>
    <property type="match status" value="1"/>
</dbReference>
<evidence type="ECO:0000256" key="9">
    <source>
        <dbReference type="ARBA" id="ARBA00023295"/>
    </source>
</evidence>
<dbReference type="PANTHER" id="PTHR11177:SF397">
    <property type="entry name" value="CHITINASE"/>
    <property type="match status" value="1"/>
</dbReference>
<dbReference type="SMART" id="SM00270">
    <property type="entry name" value="ChtBD1"/>
    <property type="match status" value="2"/>
</dbReference>
<evidence type="ECO:0000256" key="4">
    <source>
        <dbReference type="ARBA" id="ARBA00022669"/>
    </source>
</evidence>
<dbReference type="SUPFAM" id="SSF54556">
    <property type="entry name" value="Chitinase insertion domain"/>
    <property type="match status" value="1"/>
</dbReference>
<dbReference type="InterPro" id="IPR001223">
    <property type="entry name" value="Glyco_hydro18_cat"/>
</dbReference>
<evidence type="ECO:0000256" key="10">
    <source>
        <dbReference type="ARBA" id="ARBA00023326"/>
    </source>
</evidence>
<evidence type="ECO:0000313" key="17">
    <source>
        <dbReference type="EMBL" id="OJJ06537.1"/>
    </source>
</evidence>
<evidence type="ECO:0000256" key="13">
    <source>
        <dbReference type="SAM" id="MobiDB-lite"/>
    </source>
</evidence>